<comment type="caution">
    <text evidence="1">The sequence shown here is derived from an EMBL/GenBank/DDBJ whole genome shotgun (WGS) entry which is preliminary data.</text>
</comment>
<protein>
    <submittedName>
        <fullName evidence="1">Uncharacterized protein</fullName>
    </submittedName>
</protein>
<dbReference type="Proteomes" id="UP000218231">
    <property type="component" value="Unassembled WGS sequence"/>
</dbReference>
<evidence type="ECO:0000313" key="1">
    <source>
        <dbReference type="EMBL" id="PAV93033.1"/>
    </source>
</evidence>
<name>A0A2A2M3Q3_9BILA</name>
<gene>
    <name evidence="1" type="ORF">WR25_23775</name>
</gene>
<keyword evidence="2" id="KW-1185">Reference proteome</keyword>
<evidence type="ECO:0000313" key="2">
    <source>
        <dbReference type="Proteomes" id="UP000218231"/>
    </source>
</evidence>
<reference evidence="1 2" key="1">
    <citation type="journal article" date="2017" name="Curr. Biol.">
        <title>Genome architecture and evolution of a unichromosomal asexual nematode.</title>
        <authorList>
            <person name="Fradin H."/>
            <person name="Zegar C."/>
            <person name="Gutwein M."/>
            <person name="Lucas J."/>
            <person name="Kovtun M."/>
            <person name="Corcoran D."/>
            <person name="Baugh L.R."/>
            <person name="Kiontke K."/>
            <person name="Gunsalus K."/>
            <person name="Fitch D.H."/>
            <person name="Piano F."/>
        </authorList>
    </citation>
    <scope>NUCLEOTIDE SEQUENCE [LARGE SCALE GENOMIC DNA]</scope>
    <source>
        <strain evidence="1">PF1309</strain>
    </source>
</reference>
<organism evidence="1 2">
    <name type="scientific">Diploscapter pachys</name>
    <dbReference type="NCBI Taxonomy" id="2018661"/>
    <lineage>
        <taxon>Eukaryota</taxon>
        <taxon>Metazoa</taxon>
        <taxon>Ecdysozoa</taxon>
        <taxon>Nematoda</taxon>
        <taxon>Chromadorea</taxon>
        <taxon>Rhabditida</taxon>
        <taxon>Rhabditina</taxon>
        <taxon>Rhabditomorpha</taxon>
        <taxon>Rhabditoidea</taxon>
        <taxon>Rhabditidae</taxon>
        <taxon>Diploscapter</taxon>
    </lineage>
</organism>
<dbReference type="EMBL" id="LIAE01005793">
    <property type="protein sequence ID" value="PAV93033.1"/>
    <property type="molecule type" value="Genomic_DNA"/>
</dbReference>
<proteinExistence type="predicted"/>
<sequence>MTSATWDRASPLPRSLSSGWGARGVPRQPLLLAVIQRYAGQAGFRQLGQVEGGLDLVTERFHLGPDRVPALLHALDLQPQLALRRDLRRFLDPGLAHELALGIERRRVAEGGLGFALLGLARLADQAGAQVETHRGGGVLTLLDAEPAVELAADVLAFDTGAAQLRRARAVQRHRVGGDPAVLLGGALQMIHMHLAAEVEIMGRSGLLAGVDRGIAAQVAAGLQLDAPVVAALGGLRRFQRQATLACADVDAPSCDLPGRRSGSASVRWSGPH</sequence>
<dbReference type="AlphaFoldDB" id="A0A2A2M3Q3"/>
<accession>A0A2A2M3Q3</accession>